<dbReference type="PANTHER" id="PTHR46558:SF11">
    <property type="entry name" value="HTH-TYPE TRANSCRIPTIONAL REGULATOR XRE"/>
    <property type="match status" value="1"/>
</dbReference>
<proteinExistence type="predicted"/>
<dbReference type="InterPro" id="IPR001387">
    <property type="entry name" value="Cro/C1-type_HTH"/>
</dbReference>
<sequence>MLANIDVNLKNLRISKHLSQRQLAEMLAINPSAISAWESGRNLPKYDHIEKLAAIYEIDVNRLFGDDVIQIGDICSLYKELSVINKEKLFIFAQKLLASEAE</sequence>
<organism evidence="3 4">
    <name type="scientific">Periweissella fabaria</name>
    <dbReference type="NCBI Taxonomy" id="546157"/>
    <lineage>
        <taxon>Bacteria</taxon>
        <taxon>Bacillati</taxon>
        <taxon>Bacillota</taxon>
        <taxon>Bacilli</taxon>
        <taxon>Lactobacillales</taxon>
        <taxon>Lactobacillaceae</taxon>
        <taxon>Periweissella</taxon>
    </lineage>
</organism>
<feature type="domain" description="HTH cro/C1-type" evidence="2">
    <location>
        <begin position="9"/>
        <end position="63"/>
    </location>
</feature>
<dbReference type="EMBL" id="CAKKNS010000002">
    <property type="protein sequence ID" value="CAH0416509.1"/>
    <property type="molecule type" value="Genomic_DNA"/>
</dbReference>
<keyword evidence="1" id="KW-0238">DNA-binding</keyword>
<dbReference type="InterPro" id="IPR010982">
    <property type="entry name" value="Lambda_DNA-bd_dom_sf"/>
</dbReference>
<evidence type="ECO:0000259" key="2">
    <source>
        <dbReference type="PROSITE" id="PS50943"/>
    </source>
</evidence>
<dbReference type="Pfam" id="PF01381">
    <property type="entry name" value="HTH_3"/>
    <property type="match status" value="1"/>
</dbReference>
<evidence type="ECO:0000313" key="3">
    <source>
        <dbReference type="EMBL" id="CAH0416509.1"/>
    </source>
</evidence>
<gene>
    <name evidence="3" type="ORF">WFA24289_00813</name>
</gene>
<evidence type="ECO:0000313" key="4">
    <source>
        <dbReference type="Proteomes" id="UP000789707"/>
    </source>
</evidence>
<name>A0ABN8BLR5_9LACO</name>
<dbReference type="PROSITE" id="PS50943">
    <property type="entry name" value="HTH_CROC1"/>
    <property type="match status" value="1"/>
</dbReference>
<dbReference type="SMART" id="SM00530">
    <property type="entry name" value="HTH_XRE"/>
    <property type="match status" value="1"/>
</dbReference>
<dbReference type="PANTHER" id="PTHR46558">
    <property type="entry name" value="TRACRIPTIONAL REGULATORY PROTEIN-RELATED-RELATED"/>
    <property type="match status" value="1"/>
</dbReference>
<dbReference type="Proteomes" id="UP000789707">
    <property type="component" value="Unassembled WGS sequence"/>
</dbReference>
<keyword evidence="4" id="KW-1185">Reference proteome</keyword>
<dbReference type="RefSeq" id="WP_230096567.1">
    <property type="nucleotide sequence ID" value="NZ_CAKKNS010000002.1"/>
</dbReference>
<protein>
    <recommendedName>
        <fullName evidence="2">HTH cro/C1-type domain-containing protein</fullName>
    </recommendedName>
</protein>
<evidence type="ECO:0000256" key="1">
    <source>
        <dbReference type="ARBA" id="ARBA00023125"/>
    </source>
</evidence>
<reference evidence="3 4" key="1">
    <citation type="submission" date="2021-11" db="EMBL/GenBank/DDBJ databases">
        <authorList>
            <person name="Depoorter E."/>
        </authorList>
    </citation>
    <scope>NUCLEOTIDE SEQUENCE [LARGE SCALE GENOMIC DNA]</scope>
    <source>
        <strain evidence="3 4">LMG 24289</strain>
    </source>
</reference>
<accession>A0ABN8BLR5</accession>
<comment type="caution">
    <text evidence="3">The sequence shown here is derived from an EMBL/GenBank/DDBJ whole genome shotgun (WGS) entry which is preliminary data.</text>
</comment>
<dbReference type="Gene3D" id="1.10.260.40">
    <property type="entry name" value="lambda repressor-like DNA-binding domains"/>
    <property type="match status" value="1"/>
</dbReference>
<dbReference type="CDD" id="cd00093">
    <property type="entry name" value="HTH_XRE"/>
    <property type="match status" value="1"/>
</dbReference>
<dbReference type="SUPFAM" id="SSF47413">
    <property type="entry name" value="lambda repressor-like DNA-binding domains"/>
    <property type="match status" value="1"/>
</dbReference>